<dbReference type="PANTHER" id="PTHR33112">
    <property type="entry name" value="DOMAIN PROTEIN, PUTATIVE-RELATED"/>
    <property type="match status" value="1"/>
</dbReference>
<dbReference type="Pfam" id="PF06985">
    <property type="entry name" value="HET"/>
    <property type="match status" value="1"/>
</dbReference>
<sequence length="210" mass="23562">WVSECRVTHGTECSQSDLPPDWSLVDLDTQNLVFYLIDVHRMCLAISTMKSAPAYVALSYRWGDPECSTQCRQSNLALMTVPGGLISKDVVLAPTIRDAITVTREVGFRYLWVDALCIVQDDYERKPTYLNLMGTVYARAVLVLAILEGNADVGIMGIGHDREVRDAINLPTRSLIKRTPRIIGKDTFSDKTWATRGWTFQEGLFASKML</sequence>
<dbReference type="AlphaFoldDB" id="A0A6A5KJG2"/>
<keyword evidence="3" id="KW-1185">Reference proteome</keyword>
<dbReference type="PANTHER" id="PTHR33112:SF12">
    <property type="entry name" value="HETEROKARYON INCOMPATIBILITY DOMAIN-CONTAINING PROTEIN"/>
    <property type="match status" value="1"/>
</dbReference>
<organism evidence="2 3">
    <name type="scientific">Decorospora gaudefroyi</name>
    <dbReference type="NCBI Taxonomy" id="184978"/>
    <lineage>
        <taxon>Eukaryota</taxon>
        <taxon>Fungi</taxon>
        <taxon>Dikarya</taxon>
        <taxon>Ascomycota</taxon>
        <taxon>Pezizomycotina</taxon>
        <taxon>Dothideomycetes</taxon>
        <taxon>Pleosporomycetidae</taxon>
        <taxon>Pleosporales</taxon>
        <taxon>Pleosporineae</taxon>
        <taxon>Pleosporaceae</taxon>
        <taxon>Decorospora</taxon>
    </lineage>
</organism>
<proteinExistence type="predicted"/>
<evidence type="ECO:0000313" key="2">
    <source>
        <dbReference type="EMBL" id="KAF1835969.1"/>
    </source>
</evidence>
<name>A0A6A5KJG2_9PLEO</name>
<feature type="domain" description="Heterokaryon incompatibility" evidence="1">
    <location>
        <begin position="55"/>
        <end position="202"/>
    </location>
</feature>
<dbReference type="InterPro" id="IPR010730">
    <property type="entry name" value="HET"/>
</dbReference>
<evidence type="ECO:0000259" key="1">
    <source>
        <dbReference type="Pfam" id="PF06985"/>
    </source>
</evidence>
<dbReference type="Proteomes" id="UP000800040">
    <property type="component" value="Unassembled WGS sequence"/>
</dbReference>
<protein>
    <submittedName>
        <fullName evidence="2">HET-domain-containing protein</fullName>
    </submittedName>
</protein>
<dbReference type="EMBL" id="ML975279">
    <property type="protein sequence ID" value="KAF1835969.1"/>
    <property type="molecule type" value="Genomic_DNA"/>
</dbReference>
<gene>
    <name evidence="2" type="ORF">BDW02DRAFT_485379</name>
</gene>
<reference evidence="2" key="1">
    <citation type="submission" date="2020-01" db="EMBL/GenBank/DDBJ databases">
        <authorList>
            <consortium name="DOE Joint Genome Institute"/>
            <person name="Haridas S."/>
            <person name="Albert R."/>
            <person name="Binder M."/>
            <person name="Bloem J."/>
            <person name="Labutti K."/>
            <person name="Salamov A."/>
            <person name="Andreopoulos B."/>
            <person name="Baker S.E."/>
            <person name="Barry K."/>
            <person name="Bills G."/>
            <person name="Bluhm B.H."/>
            <person name="Cannon C."/>
            <person name="Castanera R."/>
            <person name="Culley D.E."/>
            <person name="Daum C."/>
            <person name="Ezra D."/>
            <person name="Gonzalez J.B."/>
            <person name="Henrissat B."/>
            <person name="Kuo A."/>
            <person name="Liang C."/>
            <person name="Lipzen A."/>
            <person name="Lutzoni F."/>
            <person name="Magnuson J."/>
            <person name="Mondo S."/>
            <person name="Nolan M."/>
            <person name="Ohm R."/>
            <person name="Pangilinan J."/>
            <person name="Park H.-J."/>
            <person name="Ramirez L."/>
            <person name="Alfaro M."/>
            <person name="Sun H."/>
            <person name="Tritt A."/>
            <person name="Yoshinaga Y."/>
            <person name="Zwiers L.-H."/>
            <person name="Turgeon B.G."/>
            <person name="Goodwin S.B."/>
            <person name="Spatafora J.W."/>
            <person name="Crous P.W."/>
            <person name="Grigoriev I.V."/>
        </authorList>
    </citation>
    <scope>NUCLEOTIDE SEQUENCE</scope>
    <source>
        <strain evidence="2">P77</strain>
    </source>
</reference>
<dbReference type="OrthoDB" id="5428863at2759"/>
<feature type="non-terminal residue" evidence="2">
    <location>
        <position position="1"/>
    </location>
</feature>
<accession>A0A6A5KJG2</accession>
<evidence type="ECO:0000313" key="3">
    <source>
        <dbReference type="Proteomes" id="UP000800040"/>
    </source>
</evidence>
<feature type="non-terminal residue" evidence="2">
    <location>
        <position position="210"/>
    </location>
</feature>